<organism evidence="1 2">
    <name type="scientific">Melipona quadrifasciata</name>
    <dbReference type="NCBI Taxonomy" id="166423"/>
    <lineage>
        <taxon>Eukaryota</taxon>
        <taxon>Metazoa</taxon>
        <taxon>Ecdysozoa</taxon>
        <taxon>Arthropoda</taxon>
        <taxon>Hexapoda</taxon>
        <taxon>Insecta</taxon>
        <taxon>Pterygota</taxon>
        <taxon>Neoptera</taxon>
        <taxon>Endopterygota</taxon>
        <taxon>Hymenoptera</taxon>
        <taxon>Apocrita</taxon>
        <taxon>Aculeata</taxon>
        <taxon>Apoidea</taxon>
        <taxon>Anthophila</taxon>
        <taxon>Apidae</taxon>
        <taxon>Melipona</taxon>
    </lineage>
</organism>
<accession>A0A0N0BGI6</accession>
<protein>
    <recommendedName>
        <fullName evidence="3">Histone-lysine N-methyltransferase SETMAR</fullName>
    </recommendedName>
</protein>
<feature type="non-terminal residue" evidence="1">
    <location>
        <position position="1"/>
    </location>
</feature>
<name>A0A0N0BGI6_9HYME</name>
<dbReference type="OrthoDB" id="7607195at2759"/>
<dbReference type="AlphaFoldDB" id="A0A0N0BGI6"/>
<gene>
    <name evidence="1" type="ORF">WN51_00380</name>
</gene>
<proteinExistence type="predicted"/>
<dbReference type="Proteomes" id="UP000053105">
    <property type="component" value="Unassembled WGS sequence"/>
</dbReference>
<reference evidence="1 2" key="1">
    <citation type="submission" date="2015-07" db="EMBL/GenBank/DDBJ databases">
        <title>The genome of Melipona quadrifasciata.</title>
        <authorList>
            <person name="Pan H."/>
            <person name="Kapheim K."/>
        </authorList>
    </citation>
    <scope>NUCLEOTIDE SEQUENCE [LARGE SCALE GENOMIC DNA]</scope>
    <source>
        <strain evidence="1">0111107301</strain>
        <tissue evidence="1">Whole body</tissue>
    </source>
</reference>
<evidence type="ECO:0000313" key="1">
    <source>
        <dbReference type="EMBL" id="KOX74868.1"/>
    </source>
</evidence>
<evidence type="ECO:0000313" key="2">
    <source>
        <dbReference type="Proteomes" id="UP000053105"/>
    </source>
</evidence>
<sequence>ESLNVDESTVSKRLKAAKFIHKQDYWVPHVLRDRDVERRLTMRIVASKIKHKQVNLNRTLKEKRPNRSLQKKNYFFYHGIHLLPEKWQNVITDNGKYFA</sequence>
<dbReference type="EMBL" id="KQ435777">
    <property type="protein sequence ID" value="KOX74868.1"/>
    <property type="molecule type" value="Genomic_DNA"/>
</dbReference>
<keyword evidence="2" id="KW-1185">Reference proteome</keyword>
<evidence type="ECO:0008006" key="3">
    <source>
        <dbReference type="Google" id="ProtNLM"/>
    </source>
</evidence>